<keyword evidence="19" id="KW-1185">Reference proteome</keyword>
<evidence type="ECO:0000256" key="2">
    <source>
        <dbReference type="ARBA" id="ARBA00022554"/>
    </source>
</evidence>
<protein>
    <recommendedName>
        <fullName evidence="17">RING-type domain-containing protein</fullName>
    </recommendedName>
</protein>
<dbReference type="SUPFAM" id="SSF57850">
    <property type="entry name" value="RING/U-box"/>
    <property type="match status" value="1"/>
</dbReference>
<evidence type="ECO:0000256" key="7">
    <source>
        <dbReference type="ARBA" id="ARBA00022833"/>
    </source>
</evidence>
<evidence type="ECO:0000256" key="15">
    <source>
        <dbReference type="PROSITE-ProRule" id="PRU00175"/>
    </source>
</evidence>
<dbReference type="SUPFAM" id="SSF52025">
    <property type="entry name" value="PA domain"/>
    <property type="match status" value="1"/>
</dbReference>
<dbReference type="EMBL" id="VOIH02000007">
    <property type="protein sequence ID" value="KAF3442087.1"/>
    <property type="molecule type" value="Genomic_DNA"/>
</dbReference>
<evidence type="ECO:0000256" key="9">
    <source>
        <dbReference type="ARBA" id="ARBA00022989"/>
    </source>
</evidence>
<proteinExistence type="predicted"/>
<dbReference type="GO" id="GO:0008270">
    <property type="term" value="F:zinc ion binding"/>
    <property type="evidence" value="ECO:0007669"/>
    <property type="project" value="UniProtKB-KW"/>
</dbReference>
<comment type="caution">
    <text evidence="18">The sequence shown here is derived from an EMBL/GenBank/DDBJ whole genome shotgun (WGS) entry which is preliminary data.</text>
</comment>
<keyword evidence="3 16" id="KW-0812">Transmembrane</keyword>
<dbReference type="InterPro" id="IPR051653">
    <property type="entry name" value="E3_ligase_sorting_rcpt"/>
</dbReference>
<keyword evidence="2" id="KW-0926">Vacuole</keyword>
<sequence length="293" mass="32440">MSVAVGVNSSGVCGALLVADPLDACSPLGNDLRSNKTVRVWFALIARGYCAFEDKVRNAQSAGFRAAIVYDDREKGNLVYMMVNRENISVHAVFISKTAGEILKNHARGEEGECCIFPLHNGTAWTVLAISFISFLVILAILIVAIFIPRQWLHSRGRNHLPKSVDSKMVEALPCFVFSSLHLSDLHAGETCAICLEDYKDGEILKVLPCQHEFHSSCVDSWLTKWGTFCPVCKHDMRTKTGYSELEKSFVVKTLSLVSLQLNAILFFDPTLGLVSGIETESFPKICMGKFWT</sequence>
<keyword evidence="6 15" id="KW-0863">Zinc-finger</keyword>
<keyword evidence="9 16" id="KW-1133">Transmembrane helix</keyword>
<dbReference type="PROSITE" id="PS50089">
    <property type="entry name" value="ZF_RING_2"/>
    <property type="match status" value="1"/>
</dbReference>
<dbReference type="InterPro" id="IPR003137">
    <property type="entry name" value="PA_domain"/>
</dbReference>
<evidence type="ECO:0000256" key="12">
    <source>
        <dbReference type="ARBA" id="ARBA00023180"/>
    </source>
</evidence>
<evidence type="ECO:0000256" key="6">
    <source>
        <dbReference type="ARBA" id="ARBA00022771"/>
    </source>
</evidence>
<feature type="transmembrane region" description="Helical" evidence="16">
    <location>
        <begin position="124"/>
        <end position="148"/>
    </location>
</feature>
<dbReference type="CDD" id="cd02123">
    <property type="entry name" value="PA_C_RZF_like"/>
    <property type="match status" value="1"/>
</dbReference>
<dbReference type="AlphaFoldDB" id="A0A8K0EDF9"/>
<dbReference type="GO" id="GO:0012505">
    <property type="term" value="C:endomembrane system"/>
    <property type="evidence" value="ECO:0007669"/>
    <property type="project" value="UniProtKB-SubCell"/>
</dbReference>
<dbReference type="FunFam" id="3.30.40.10:FF:000388">
    <property type="entry name" value="Putative RING zinc finger domain superfamily protein"/>
    <property type="match status" value="1"/>
</dbReference>
<evidence type="ECO:0000256" key="4">
    <source>
        <dbReference type="ARBA" id="ARBA00022723"/>
    </source>
</evidence>
<keyword evidence="7" id="KW-0862">Zinc</keyword>
<evidence type="ECO:0000256" key="8">
    <source>
        <dbReference type="ARBA" id="ARBA00022927"/>
    </source>
</evidence>
<accession>A0A8K0EDF9</accession>
<dbReference type="Pfam" id="PF13639">
    <property type="entry name" value="zf-RING_2"/>
    <property type="match status" value="1"/>
</dbReference>
<gene>
    <name evidence="18" type="ORF">FNV43_RR16003</name>
</gene>
<comment type="subcellular location">
    <subcellularLocation>
        <location evidence="13">Endomembrane system</location>
        <topology evidence="13">Single-pass type I membrane protein</topology>
    </subcellularLocation>
    <subcellularLocation>
        <location evidence="14">Protein storage vacuole membrane</location>
    </subcellularLocation>
</comment>
<keyword evidence="1" id="KW-0813">Transport</keyword>
<keyword evidence="12" id="KW-0325">Glycoprotein</keyword>
<name>A0A8K0EDF9_9ROSA</name>
<keyword evidence="5" id="KW-0732">Signal</keyword>
<reference evidence="18" key="1">
    <citation type="submission" date="2020-03" db="EMBL/GenBank/DDBJ databases">
        <title>A high-quality chromosome-level genome assembly of a woody plant with both climbing and erect habits, Rhamnella rubrinervis.</title>
        <authorList>
            <person name="Lu Z."/>
            <person name="Yang Y."/>
            <person name="Zhu X."/>
            <person name="Sun Y."/>
        </authorList>
    </citation>
    <scope>NUCLEOTIDE SEQUENCE</scope>
    <source>
        <strain evidence="18">BYM</strain>
        <tissue evidence="18">Leaf</tissue>
    </source>
</reference>
<dbReference type="PANTHER" id="PTHR47168:SF5">
    <property type="entry name" value="RING-TYPE DOMAIN-CONTAINING PROTEIN"/>
    <property type="match status" value="1"/>
</dbReference>
<evidence type="ECO:0000259" key="17">
    <source>
        <dbReference type="PROSITE" id="PS50089"/>
    </source>
</evidence>
<dbReference type="InterPro" id="IPR001841">
    <property type="entry name" value="Znf_RING"/>
</dbReference>
<evidence type="ECO:0000256" key="1">
    <source>
        <dbReference type="ARBA" id="ARBA00022448"/>
    </source>
</evidence>
<evidence type="ECO:0000256" key="13">
    <source>
        <dbReference type="ARBA" id="ARBA00046288"/>
    </source>
</evidence>
<evidence type="ECO:0000256" key="11">
    <source>
        <dbReference type="ARBA" id="ARBA00023157"/>
    </source>
</evidence>
<evidence type="ECO:0000256" key="5">
    <source>
        <dbReference type="ARBA" id="ARBA00022729"/>
    </source>
</evidence>
<evidence type="ECO:0000256" key="14">
    <source>
        <dbReference type="ARBA" id="ARBA00060484"/>
    </source>
</evidence>
<organism evidence="18 19">
    <name type="scientific">Rhamnella rubrinervis</name>
    <dbReference type="NCBI Taxonomy" id="2594499"/>
    <lineage>
        <taxon>Eukaryota</taxon>
        <taxon>Viridiplantae</taxon>
        <taxon>Streptophyta</taxon>
        <taxon>Embryophyta</taxon>
        <taxon>Tracheophyta</taxon>
        <taxon>Spermatophyta</taxon>
        <taxon>Magnoliopsida</taxon>
        <taxon>eudicotyledons</taxon>
        <taxon>Gunneridae</taxon>
        <taxon>Pentapetalae</taxon>
        <taxon>rosids</taxon>
        <taxon>fabids</taxon>
        <taxon>Rosales</taxon>
        <taxon>Rhamnaceae</taxon>
        <taxon>rhamnoid group</taxon>
        <taxon>Rhamneae</taxon>
        <taxon>Rhamnella</taxon>
    </lineage>
</organism>
<evidence type="ECO:0000256" key="3">
    <source>
        <dbReference type="ARBA" id="ARBA00022692"/>
    </source>
</evidence>
<keyword evidence="4" id="KW-0479">Metal-binding</keyword>
<feature type="domain" description="RING-type" evidence="17">
    <location>
        <begin position="192"/>
        <end position="234"/>
    </location>
</feature>
<evidence type="ECO:0000313" key="18">
    <source>
        <dbReference type="EMBL" id="KAF3442087.1"/>
    </source>
</evidence>
<dbReference type="Gene3D" id="3.50.30.30">
    <property type="match status" value="1"/>
</dbReference>
<dbReference type="PANTHER" id="PTHR47168">
    <property type="entry name" value="RING ZINC FINGER DOMAIN SUPERFAMILY PROTEIN-RELATED"/>
    <property type="match status" value="1"/>
</dbReference>
<dbReference type="SMART" id="SM00184">
    <property type="entry name" value="RING"/>
    <property type="match status" value="1"/>
</dbReference>
<keyword evidence="11" id="KW-1015">Disulfide bond</keyword>
<keyword evidence="8" id="KW-0653">Protein transport</keyword>
<dbReference type="InterPro" id="IPR046450">
    <property type="entry name" value="PA_dom_sf"/>
</dbReference>
<dbReference type="GO" id="GO:0015031">
    <property type="term" value="P:protein transport"/>
    <property type="evidence" value="ECO:0007669"/>
    <property type="project" value="UniProtKB-KW"/>
</dbReference>
<evidence type="ECO:0000313" key="19">
    <source>
        <dbReference type="Proteomes" id="UP000796880"/>
    </source>
</evidence>
<keyword evidence="10 16" id="KW-0472">Membrane</keyword>
<dbReference type="InterPro" id="IPR013083">
    <property type="entry name" value="Znf_RING/FYVE/PHD"/>
</dbReference>
<evidence type="ECO:0000256" key="16">
    <source>
        <dbReference type="SAM" id="Phobius"/>
    </source>
</evidence>
<dbReference type="InterPro" id="IPR044744">
    <property type="entry name" value="ZNRF4/RNF13/RNF167_PA"/>
</dbReference>
<evidence type="ECO:0000256" key="10">
    <source>
        <dbReference type="ARBA" id="ARBA00023136"/>
    </source>
</evidence>
<dbReference type="FunFam" id="3.50.30.30:FF:000020">
    <property type="entry name" value="Receptor homology region transmembrane domain-and RING domain-containing protein 2"/>
    <property type="match status" value="1"/>
</dbReference>
<dbReference type="Proteomes" id="UP000796880">
    <property type="component" value="Unassembled WGS sequence"/>
</dbReference>
<dbReference type="GO" id="GO:0032586">
    <property type="term" value="C:protein storage vacuole membrane"/>
    <property type="evidence" value="ECO:0007669"/>
    <property type="project" value="UniProtKB-SubCell"/>
</dbReference>
<dbReference type="Gene3D" id="3.30.40.10">
    <property type="entry name" value="Zinc/RING finger domain, C3HC4 (zinc finger)"/>
    <property type="match status" value="1"/>
</dbReference>
<dbReference type="Pfam" id="PF02225">
    <property type="entry name" value="PA"/>
    <property type="match status" value="1"/>
</dbReference>
<dbReference type="OrthoDB" id="8062037at2759"/>